<name>A0A8J7YJU9_9ARCH</name>
<dbReference type="GO" id="GO:0003723">
    <property type="term" value="F:RNA binding"/>
    <property type="evidence" value="ECO:0007669"/>
    <property type="project" value="InterPro"/>
</dbReference>
<organism evidence="2 4">
    <name type="scientific">Candidatus Sysuiplasma superficiale</name>
    <dbReference type="NCBI Taxonomy" id="2823368"/>
    <lineage>
        <taxon>Archaea</taxon>
        <taxon>Methanobacteriati</taxon>
        <taxon>Thermoplasmatota</taxon>
        <taxon>Thermoplasmata</taxon>
        <taxon>Candidatus Sysuiplasmatales</taxon>
        <taxon>Candidatus Sysuiplasmataceae</taxon>
        <taxon>Candidatus Sysuiplasma</taxon>
    </lineage>
</organism>
<dbReference type="InterPro" id="IPR022430">
    <property type="entry name" value="CHP03684"/>
</dbReference>
<dbReference type="Proteomes" id="UP000716004">
    <property type="component" value="Unassembled WGS sequence"/>
</dbReference>
<comment type="caution">
    <text evidence="2">The sequence shown here is derived from an EMBL/GenBank/DDBJ whole genome shotgun (WGS) entry which is preliminary data.</text>
</comment>
<feature type="domain" description="PUA" evidence="1">
    <location>
        <begin position="85"/>
        <end position="152"/>
    </location>
</feature>
<dbReference type="InterPro" id="IPR016437">
    <property type="entry name" value="MCT-1/Tma20"/>
</dbReference>
<proteinExistence type="predicted"/>
<dbReference type="Pfam" id="PF01472">
    <property type="entry name" value="PUA"/>
    <property type="match status" value="1"/>
</dbReference>
<gene>
    <name evidence="2" type="ORF">J9259_05715</name>
    <name evidence="3" type="ORF">KIY12_03270</name>
</gene>
<evidence type="ECO:0000313" key="2">
    <source>
        <dbReference type="EMBL" id="MBX8631997.1"/>
    </source>
</evidence>
<dbReference type="GO" id="GO:0001731">
    <property type="term" value="P:formation of translation preinitiation complex"/>
    <property type="evidence" value="ECO:0007669"/>
    <property type="project" value="TreeGrafter"/>
</dbReference>
<evidence type="ECO:0000313" key="4">
    <source>
        <dbReference type="Proteomes" id="UP000716004"/>
    </source>
</evidence>
<evidence type="ECO:0000313" key="3">
    <source>
        <dbReference type="EMBL" id="MBX8643728.1"/>
    </source>
</evidence>
<dbReference type="AlphaFoldDB" id="A0A8J7YJU9"/>
<sequence>MTASFRIRRRHRLRQKDVASLASDLDGKLGTRTFGDGDPVEVAEVYGLEQNVYILNSEIVAVEIQGEPFLSLPGLLRYGATKRFITVDSGAVKFVVNGADIMGPGVVGGDAAVESGMVIWVREEKYGRPLAIGRSTVSGASFGRKEKGRYAESIYHVGDRLWKLNEELSAK</sequence>
<dbReference type="SUPFAM" id="SSF88697">
    <property type="entry name" value="PUA domain-like"/>
    <property type="match status" value="1"/>
</dbReference>
<dbReference type="PIRSF" id="PIRSF005067">
    <property type="entry name" value="Tma_RNA-bind_prd"/>
    <property type="match status" value="1"/>
</dbReference>
<dbReference type="EMBL" id="JAHEAC010000018">
    <property type="protein sequence ID" value="MBX8643728.1"/>
    <property type="molecule type" value="Genomic_DNA"/>
</dbReference>
<dbReference type="PANTHER" id="PTHR22798:SF0">
    <property type="entry name" value="MALIGNANT T-CELL-AMPLIFIED SEQUENCE 1"/>
    <property type="match status" value="1"/>
</dbReference>
<dbReference type="NCBIfam" id="TIGR00451">
    <property type="entry name" value="unchar_dom_2"/>
    <property type="match status" value="1"/>
</dbReference>
<dbReference type="Gene3D" id="2.30.130.10">
    <property type="entry name" value="PUA domain"/>
    <property type="match status" value="1"/>
</dbReference>
<accession>A0A8J7YJU9</accession>
<dbReference type="InterPro" id="IPR015947">
    <property type="entry name" value="PUA-like_sf"/>
</dbReference>
<evidence type="ECO:0000259" key="1">
    <source>
        <dbReference type="Pfam" id="PF01472"/>
    </source>
</evidence>
<dbReference type="NCBIfam" id="TIGR03684">
    <property type="entry name" value="arCOG00985"/>
    <property type="match status" value="1"/>
</dbReference>
<reference evidence="2" key="1">
    <citation type="submission" date="2021-04" db="EMBL/GenBank/DDBJ databases">
        <title>Genomic insights into ecological role and evolution of a novel Thermoplasmata order Candidatus Sysuiplasmatales.</title>
        <authorList>
            <person name="Yuan Y."/>
        </authorList>
    </citation>
    <scope>NUCLEOTIDE SEQUENCE</scope>
    <source>
        <strain evidence="3">TUT19-bin139</strain>
        <strain evidence="2">YP2-bin.285</strain>
    </source>
</reference>
<dbReference type="Gene3D" id="3.10.450.120">
    <property type="entry name" value="Pre-PUA domain, domain 1"/>
    <property type="match status" value="1"/>
</dbReference>
<dbReference type="PANTHER" id="PTHR22798">
    <property type="entry name" value="MCT-1 PROTEIN"/>
    <property type="match status" value="1"/>
</dbReference>
<protein>
    <submittedName>
        <fullName evidence="2">RNA-binding protein</fullName>
    </submittedName>
</protein>
<dbReference type="InterPro" id="IPR002478">
    <property type="entry name" value="PUA"/>
</dbReference>
<dbReference type="InterPro" id="IPR004521">
    <property type="entry name" value="Uncharacterised_CHP00451"/>
</dbReference>
<dbReference type="InterPro" id="IPR036974">
    <property type="entry name" value="PUA_sf"/>
</dbReference>
<dbReference type="PROSITE" id="PS50890">
    <property type="entry name" value="PUA"/>
    <property type="match status" value="1"/>
</dbReference>
<dbReference type="EMBL" id="JAGVSJ010000012">
    <property type="protein sequence ID" value="MBX8631997.1"/>
    <property type="molecule type" value="Genomic_DNA"/>
</dbReference>
<dbReference type="Proteomes" id="UP000750197">
    <property type="component" value="Unassembled WGS sequence"/>
</dbReference>